<evidence type="ECO:0000313" key="8">
    <source>
        <dbReference type="Proteomes" id="UP000581087"/>
    </source>
</evidence>
<dbReference type="PANTHER" id="PTHR48105">
    <property type="entry name" value="THIOREDOXIN REDUCTASE 1-RELATED-RELATED"/>
    <property type="match status" value="1"/>
</dbReference>
<name>A0A4Q2MCM9_9MICO</name>
<keyword evidence="2" id="KW-0560">Oxidoreductase</keyword>
<evidence type="ECO:0000259" key="4">
    <source>
        <dbReference type="Pfam" id="PF07992"/>
    </source>
</evidence>
<dbReference type="AlphaFoldDB" id="A0A4Q2MCM9"/>
<evidence type="ECO:0000313" key="6">
    <source>
        <dbReference type="EMBL" id="RXZ87861.1"/>
    </source>
</evidence>
<evidence type="ECO:0000313" key="7">
    <source>
        <dbReference type="Proteomes" id="UP000292686"/>
    </source>
</evidence>
<dbReference type="EMBL" id="SDPM01000001">
    <property type="protein sequence ID" value="RXZ87861.1"/>
    <property type="molecule type" value="Genomic_DNA"/>
</dbReference>
<accession>A0A4Q2MCM9</accession>
<proteinExistence type="predicted"/>
<reference evidence="5 8" key="2">
    <citation type="submission" date="2020-07" db="EMBL/GenBank/DDBJ databases">
        <title>Sequencing the genomes of 1000 actinobacteria strains.</title>
        <authorList>
            <person name="Klenk H.-P."/>
        </authorList>
    </citation>
    <scope>NUCLEOTIDE SEQUENCE [LARGE SCALE GENOMIC DNA]</scope>
    <source>
        <strain evidence="5 8">DSM 23870</strain>
    </source>
</reference>
<evidence type="ECO:0000256" key="1">
    <source>
        <dbReference type="ARBA" id="ARBA00022630"/>
    </source>
</evidence>
<evidence type="ECO:0000256" key="2">
    <source>
        <dbReference type="ARBA" id="ARBA00023002"/>
    </source>
</evidence>
<dbReference type="GO" id="GO:0004791">
    <property type="term" value="F:thioredoxin-disulfide reductase (NADPH) activity"/>
    <property type="evidence" value="ECO:0007669"/>
    <property type="project" value="UniProtKB-EC"/>
</dbReference>
<dbReference type="InterPro" id="IPR050097">
    <property type="entry name" value="Ferredoxin-NADP_redctase_2"/>
</dbReference>
<gene>
    <name evidence="5" type="ORF">BJ972_002498</name>
    <name evidence="6" type="ORF">ESP50_01270</name>
</gene>
<organism evidence="6 7">
    <name type="scientific">Agromyces atrinae</name>
    <dbReference type="NCBI Taxonomy" id="592376"/>
    <lineage>
        <taxon>Bacteria</taxon>
        <taxon>Bacillati</taxon>
        <taxon>Actinomycetota</taxon>
        <taxon>Actinomycetes</taxon>
        <taxon>Micrococcales</taxon>
        <taxon>Microbacteriaceae</taxon>
        <taxon>Agromyces</taxon>
    </lineage>
</organism>
<dbReference type="Proteomes" id="UP000292686">
    <property type="component" value="Unassembled WGS sequence"/>
</dbReference>
<reference evidence="6 7" key="1">
    <citation type="submission" date="2019-01" db="EMBL/GenBank/DDBJ databases">
        <title>Agromyces.</title>
        <authorList>
            <person name="Li J."/>
        </authorList>
    </citation>
    <scope>NUCLEOTIDE SEQUENCE [LARGE SCALE GENOMIC DNA]</scope>
    <source>
        <strain evidence="6 7">DSM 23870</strain>
    </source>
</reference>
<dbReference type="Gene3D" id="3.50.50.60">
    <property type="entry name" value="FAD/NAD(P)-binding domain"/>
    <property type="match status" value="2"/>
</dbReference>
<dbReference type="PRINTS" id="PR00469">
    <property type="entry name" value="PNDRDTASEII"/>
</dbReference>
<evidence type="ECO:0000256" key="3">
    <source>
        <dbReference type="ARBA" id="ARBA00048132"/>
    </source>
</evidence>
<dbReference type="EMBL" id="JACCBI010000001">
    <property type="protein sequence ID" value="NYD67979.1"/>
    <property type="molecule type" value="Genomic_DNA"/>
</dbReference>
<feature type="domain" description="FAD/NAD(P)-binding" evidence="4">
    <location>
        <begin position="5"/>
        <end position="286"/>
    </location>
</feature>
<dbReference type="InterPro" id="IPR036188">
    <property type="entry name" value="FAD/NAD-bd_sf"/>
</dbReference>
<keyword evidence="1" id="KW-0285">Flavoprotein</keyword>
<evidence type="ECO:0000313" key="5">
    <source>
        <dbReference type="EMBL" id="NYD67979.1"/>
    </source>
</evidence>
<dbReference type="InterPro" id="IPR023753">
    <property type="entry name" value="FAD/NAD-binding_dom"/>
</dbReference>
<keyword evidence="7" id="KW-1185">Reference proteome</keyword>
<dbReference type="PRINTS" id="PR00368">
    <property type="entry name" value="FADPNR"/>
</dbReference>
<dbReference type="Proteomes" id="UP000581087">
    <property type="component" value="Unassembled WGS sequence"/>
</dbReference>
<comment type="catalytic activity">
    <reaction evidence="3">
        <text>[thioredoxin]-dithiol + NADP(+) = [thioredoxin]-disulfide + NADPH + H(+)</text>
        <dbReference type="Rhea" id="RHEA:20345"/>
        <dbReference type="Rhea" id="RHEA-COMP:10698"/>
        <dbReference type="Rhea" id="RHEA-COMP:10700"/>
        <dbReference type="ChEBI" id="CHEBI:15378"/>
        <dbReference type="ChEBI" id="CHEBI:29950"/>
        <dbReference type="ChEBI" id="CHEBI:50058"/>
        <dbReference type="ChEBI" id="CHEBI:57783"/>
        <dbReference type="ChEBI" id="CHEBI:58349"/>
        <dbReference type="EC" id="1.8.1.9"/>
    </reaction>
</comment>
<sequence>MTLTHDVLIIGGGTAGQSAALMLTRAGRRVAIIDAGEPRNGVVEHMHAVLGHDGVKPTDLLARGRRDIEGYGGEFVDGRAVTAAPVDGGFAATLDGGDTLTARRLIVTTGLRDELPAIPGLREQWGRGVVTCPYCDGYEVRGRRIGVLATSAGGVHQAQLLRQWSPQVTYFENATGMPEAEVAAGFAARGVTVEPGPVAEVISTDGVLTAVVLADGRSVAIDSIFTAPTLVPNGTLLADLGAELTESPIGTVVAVDAFGATSVPGVWAAGNVVNPMANVPVSMGAGSMAGAAVNANLVQDDIARAVASGHPPFTTQG</sequence>
<comment type="caution">
    <text evidence="6">The sequence shown here is derived from an EMBL/GenBank/DDBJ whole genome shotgun (WGS) entry which is preliminary data.</text>
</comment>
<dbReference type="RefSeq" id="WP_129172126.1">
    <property type="nucleotide sequence ID" value="NZ_JACCBI010000001.1"/>
</dbReference>
<dbReference type="SUPFAM" id="SSF51905">
    <property type="entry name" value="FAD/NAD(P)-binding domain"/>
    <property type="match status" value="1"/>
</dbReference>
<dbReference type="OrthoDB" id="9786503at2"/>
<protein>
    <submittedName>
        <fullName evidence="6">NAD(P)/FAD-dependent oxidoreductase</fullName>
    </submittedName>
    <submittedName>
        <fullName evidence="5">Thioredoxin reductase</fullName>
    </submittedName>
</protein>
<dbReference type="Pfam" id="PF07992">
    <property type="entry name" value="Pyr_redox_2"/>
    <property type="match status" value="1"/>
</dbReference>